<proteinExistence type="predicted"/>
<keyword evidence="3" id="KW-0614">Plasmid</keyword>
<dbReference type="InterPro" id="IPR014111">
    <property type="entry name" value="T4SS_TraF-like"/>
</dbReference>
<accession>A0A077W2P1</accession>
<feature type="signal peptide" evidence="2">
    <location>
        <begin position="1"/>
        <end position="24"/>
    </location>
</feature>
<reference evidence="6" key="2">
    <citation type="journal article" date="2018" name="Genome Biol.">
        <title>SKESA: strategic k-mer extension for scrupulous assemblies.</title>
        <authorList>
            <person name="Souvorov A."/>
            <person name="Agarwala R."/>
            <person name="Lipman D.J."/>
        </authorList>
    </citation>
    <scope>NUCLEOTIDE SEQUENCE</scope>
    <source>
        <strain evidence="6">Salmonella enterica</strain>
    </source>
</reference>
<evidence type="ECO:0000313" key="6">
    <source>
        <dbReference type="EMBL" id="HAB3532617.1"/>
    </source>
</evidence>
<keyword evidence="2" id="KW-0732">Signal</keyword>
<reference evidence="6" key="4">
    <citation type="submission" date="2019-06" db="EMBL/GenBank/DDBJ databases">
        <authorList>
            <consortium name="NCBI Pathogen Detection Project"/>
        </authorList>
    </citation>
    <scope>NUCLEOTIDE SEQUENCE</scope>
    <source>
        <strain evidence="6">Salmonella enterica</strain>
    </source>
</reference>
<dbReference type="AlphaFoldDB" id="A0A077W2P1"/>
<reference evidence="3" key="1">
    <citation type="journal article" date="2016" name="Sci. Rep.">
        <title>Isolation and plasmid characterization of carbapenemase (IMP-4) producing Salmonella enterica Typhimurium from cats.</title>
        <authorList>
            <person name="Abraham S."/>
            <person name="O'Dea M."/>
            <person name="Trott D.J."/>
            <person name="Abraham R.J."/>
            <person name="Hughes D."/>
            <person name="Pang S."/>
            <person name="McKew G."/>
            <person name="Cheong E.Y."/>
            <person name="Merlino J."/>
            <person name="Saputra S."/>
            <person name="Malik R."/>
            <person name="Gottlieb T."/>
        </authorList>
    </citation>
    <scope>NUCLEOTIDE SEQUENCE</scope>
    <source>
        <strain evidence="3">MU1</strain>
        <plasmid evidence="3">pIMP4-SEM1</plasmid>
    </source>
</reference>
<evidence type="ECO:0000313" key="4">
    <source>
        <dbReference type="EMBL" id="ECA5342739.1"/>
    </source>
</evidence>
<name>A0A077W2P1_SALTM</name>
<geneLocation type="plasmid" evidence="3">
    <name>pIMP4-SEM1</name>
</geneLocation>
<dbReference type="EMBL" id="AALLDS010000033">
    <property type="protein sequence ID" value="EDA7615050.1"/>
    <property type="molecule type" value="Genomic_DNA"/>
</dbReference>
<protein>
    <submittedName>
        <fullName evidence="5">Thioredoxin family protein</fullName>
    </submittedName>
    <submittedName>
        <fullName evidence="3">TrhF</fullName>
    </submittedName>
</protein>
<organism evidence="5">
    <name type="scientific">Salmonella typhimurium</name>
    <dbReference type="NCBI Taxonomy" id="90371"/>
    <lineage>
        <taxon>Bacteria</taxon>
        <taxon>Pseudomonadati</taxon>
        <taxon>Pseudomonadota</taxon>
        <taxon>Gammaproteobacteria</taxon>
        <taxon>Enterobacterales</taxon>
        <taxon>Enterobacteriaceae</taxon>
        <taxon>Salmonella</taxon>
    </lineage>
</organism>
<dbReference type="RefSeq" id="WP_000196727.1">
    <property type="nucleotide sequence ID" value="NC_024983.1"/>
</dbReference>
<dbReference type="InterPro" id="IPR036249">
    <property type="entry name" value="Thioredoxin-like_sf"/>
</dbReference>
<gene>
    <name evidence="5" type="ORF">A3V89_19980</name>
    <name evidence="4" type="ORF">ELS01_20365</name>
    <name evidence="6" type="ORF">GJE27_22815</name>
</gene>
<evidence type="ECO:0000313" key="3">
    <source>
        <dbReference type="EMBL" id="APA22732.1"/>
    </source>
</evidence>
<dbReference type="EMBL" id="AAHUQY010000021">
    <property type="protein sequence ID" value="ECA5342739.1"/>
    <property type="molecule type" value="Genomic_DNA"/>
</dbReference>
<dbReference type="EMBL" id="KX810825">
    <property type="protein sequence ID" value="APA22732.1"/>
    <property type="molecule type" value="Genomic_DNA"/>
</dbReference>
<dbReference type="InterPro" id="IPR039555">
    <property type="entry name" value="TraF/TrbB"/>
</dbReference>
<dbReference type="SUPFAM" id="SSF52833">
    <property type="entry name" value="Thioredoxin-like"/>
    <property type="match status" value="1"/>
</dbReference>
<feature type="region of interest" description="Disordered" evidence="1">
    <location>
        <begin position="57"/>
        <end position="76"/>
    </location>
</feature>
<dbReference type="EMBL" id="DAAGLI010000026">
    <property type="protein sequence ID" value="HAB3532617.1"/>
    <property type="molecule type" value="Genomic_DNA"/>
</dbReference>
<dbReference type="Gene3D" id="3.40.30.10">
    <property type="entry name" value="Glutaredoxin"/>
    <property type="match status" value="1"/>
</dbReference>
<evidence type="ECO:0000313" key="5">
    <source>
        <dbReference type="EMBL" id="EDA7615050.1"/>
    </source>
</evidence>
<dbReference type="Pfam" id="PF13728">
    <property type="entry name" value="TraF"/>
    <property type="match status" value="1"/>
</dbReference>
<sequence length="348" mass="39304">MTRIALAPSKMVLLMSLVITGAHASPEQPLIKDTPFVSGQAYKKGFFWYDDPAKKSEAEEEEVLPPTGAASSPSKEEMVDLNSKWLKENMPRLLTQAMDNPTAENLSRYYTAQRLMLDISTRFSDKSKDYFLKNPMMSEKRRQPVEKVALDAHRTVVEKNQQTVMKDIFTKSGLFFFFQSTCQFCHEESQILQFMQNYYSVDILPISMDGRPLHNGLFQDFNIPNAQIIDQFKIREVPTIFLVSKDGTSAQRISEGMISADELKNTIILAAKGMNLIDDASFQSTLDIKRQYTIGDDGVITVNKSEMESDPFLLQKIMDQKLEGYDMPTADPVNYLNAGGSFGGTYAQ</sequence>
<evidence type="ECO:0000256" key="2">
    <source>
        <dbReference type="SAM" id="SignalP"/>
    </source>
</evidence>
<reference evidence="5" key="3">
    <citation type="submission" date="2018-07" db="EMBL/GenBank/DDBJ databases">
        <authorList>
            <person name="Ashton P.M."/>
            <person name="Dallman T."/>
            <person name="Nair S."/>
            <person name="De Pinna E."/>
            <person name="Peters T."/>
            <person name="Grant K."/>
        </authorList>
    </citation>
    <scope>NUCLEOTIDE SEQUENCE</scope>
    <source>
        <strain evidence="5">116039</strain>
        <strain evidence="4">582921</strain>
    </source>
</reference>
<dbReference type="NCBIfam" id="TIGR02740">
    <property type="entry name" value="TraF-like"/>
    <property type="match status" value="1"/>
</dbReference>
<evidence type="ECO:0000256" key="1">
    <source>
        <dbReference type="SAM" id="MobiDB-lite"/>
    </source>
</evidence>
<feature type="chain" id="PRO_5009035532" evidence="2">
    <location>
        <begin position="25"/>
        <end position="348"/>
    </location>
</feature>